<reference evidence="3" key="3">
    <citation type="submission" date="2025-09" db="UniProtKB">
        <authorList>
            <consortium name="Ensembl"/>
        </authorList>
    </citation>
    <scope>IDENTIFICATION</scope>
</reference>
<feature type="domain" description="PDZ" evidence="2">
    <location>
        <begin position="125"/>
        <end position="204"/>
    </location>
</feature>
<evidence type="ECO:0000313" key="3">
    <source>
        <dbReference type="Ensembl" id="ENSHHUP00000018153.1"/>
    </source>
</evidence>
<dbReference type="GO" id="GO:0023051">
    <property type="term" value="P:regulation of signaling"/>
    <property type="evidence" value="ECO:0007669"/>
    <property type="project" value="InterPro"/>
</dbReference>
<dbReference type="STRING" id="62062.ENSHHUP00000018153"/>
<proteinExistence type="predicted"/>
<accession>A0A4W5KLL6</accession>
<dbReference type="PROSITE" id="PS50106">
    <property type="entry name" value="PDZ"/>
    <property type="match status" value="1"/>
</dbReference>
<protein>
    <recommendedName>
        <fullName evidence="2">PDZ domain-containing protein</fullName>
    </recommendedName>
</protein>
<dbReference type="GO" id="GO:0030155">
    <property type="term" value="P:regulation of cell adhesion"/>
    <property type="evidence" value="ECO:0007669"/>
    <property type="project" value="InterPro"/>
</dbReference>
<dbReference type="AlphaFoldDB" id="A0A4W5KLL6"/>
<keyword evidence="4" id="KW-1185">Reference proteome</keyword>
<feature type="region of interest" description="Disordered" evidence="1">
    <location>
        <begin position="54"/>
        <end position="107"/>
    </location>
</feature>
<evidence type="ECO:0000259" key="2">
    <source>
        <dbReference type="PROSITE" id="PS50106"/>
    </source>
</evidence>
<dbReference type="SUPFAM" id="SSF50156">
    <property type="entry name" value="PDZ domain-like"/>
    <property type="match status" value="1"/>
</dbReference>
<dbReference type="SMART" id="SM00228">
    <property type="entry name" value="PDZ"/>
    <property type="match status" value="1"/>
</dbReference>
<reference evidence="4" key="1">
    <citation type="submission" date="2018-06" db="EMBL/GenBank/DDBJ databases">
        <title>Genome assembly of Danube salmon.</title>
        <authorList>
            <person name="Macqueen D.J."/>
            <person name="Gundappa M.K."/>
        </authorList>
    </citation>
    <scope>NUCLEOTIDE SEQUENCE [LARGE SCALE GENOMIC DNA]</scope>
</reference>
<feature type="compositionally biased region" description="Low complexity" evidence="1">
    <location>
        <begin position="97"/>
        <end position="107"/>
    </location>
</feature>
<evidence type="ECO:0000256" key="1">
    <source>
        <dbReference type="SAM" id="MobiDB-lite"/>
    </source>
</evidence>
<dbReference type="InterPro" id="IPR041489">
    <property type="entry name" value="PDZ_6"/>
</dbReference>
<dbReference type="PANTHER" id="PTHR46767">
    <property type="entry name" value="LIM DOMAIN ONLY PROTEIN 7"/>
    <property type="match status" value="1"/>
</dbReference>
<dbReference type="Proteomes" id="UP000314982">
    <property type="component" value="Unassembled WGS sequence"/>
</dbReference>
<dbReference type="Pfam" id="PF17820">
    <property type="entry name" value="PDZ_6"/>
    <property type="match status" value="1"/>
</dbReference>
<dbReference type="Gene3D" id="2.30.42.10">
    <property type="match status" value="1"/>
</dbReference>
<name>A0A4W5KLL6_9TELE</name>
<reference evidence="3" key="2">
    <citation type="submission" date="2025-08" db="UniProtKB">
        <authorList>
            <consortium name="Ensembl"/>
        </authorList>
    </citation>
    <scope>IDENTIFICATION</scope>
</reference>
<sequence>MTDPVKPGPVFYYLQLENSMLNGNGSLLSTKTAPSRPQKMVTISEVAVRAQPWAAANQSSVNQEVQEEGGSQTQPSILKTRGGPGPATHPKPSRKGSLPPSLLPSLPVSVAQNGSAQVRHSDRVSLTLRLNSRPYFGFNTHWDSTGARVGGIQPGSPAELCQLRAGDEIVSVGGHRVAEMSHGQWKGIMTSALQKGSLTMDVQRYGNNGPTDTSRDAAMVKLAQLNGQEVNGVTSKSMKGGFRDDPLATRSKERELIVLKTQKRRAEFFNPKGNS</sequence>
<dbReference type="Ensembl" id="ENSHHUT00000018809.1">
    <property type="protein sequence ID" value="ENSHHUP00000018153.1"/>
    <property type="gene ID" value="ENSHHUG00000011314.1"/>
</dbReference>
<dbReference type="InterPro" id="IPR029978">
    <property type="entry name" value="LMO-7"/>
</dbReference>
<dbReference type="InterPro" id="IPR036034">
    <property type="entry name" value="PDZ_sf"/>
</dbReference>
<dbReference type="InterPro" id="IPR001478">
    <property type="entry name" value="PDZ"/>
</dbReference>
<evidence type="ECO:0000313" key="4">
    <source>
        <dbReference type="Proteomes" id="UP000314982"/>
    </source>
</evidence>
<feature type="compositionally biased region" description="Polar residues" evidence="1">
    <location>
        <begin position="56"/>
        <end position="77"/>
    </location>
</feature>
<organism evidence="3 4">
    <name type="scientific">Hucho hucho</name>
    <name type="common">huchen</name>
    <dbReference type="NCBI Taxonomy" id="62062"/>
    <lineage>
        <taxon>Eukaryota</taxon>
        <taxon>Metazoa</taxon>
        <taxon>Chordata</taxon>
        <taxon>Craniata</taxon>
        <taxon>Vertebrata</taxon>
        <taxon>Euteleostomi</taxon>
        <taxon>Actinopterygii</taxon>
        <taxon>Neopterygii</taxon>
        <taxon>Teleostei</taxon>
        <taxon>Protacanthopterygii</taxon>
        <taxon>Salmoniformes</taxon>
        <taxon>Salmonidae</taxon>
        <taxon>Salmoninae</taxon>
        <taxon>Hucho</taxon>
    </lineage>
</organism>
<dbReference type="PANTHER" id="PTHR46767:SF2">
    <property type="entry name" value="LIM DOMAIN 7B"/>
    <property type="match status" value="1"/>
</dbReference>